<name>A0A383WMR6_TETOB</name>
<protein>
    <recommendedName>
        <fullName evidence="1">YCII-related domain-containing protein</fullName>
    </recommendedName>
</protein>
<reference evidence="2 3" key="1">
    <citation type="submission" date="2016-10" db="EMBL/GenBank/DDBJ databases">
        <authorList>
            <person name="Cai Z."/>
        </authorList>
    </citation>
    <scope>NUCLEOTIDE SEQUENCE [LARGE SCALE GENOMIC DNA]</scope>
</reference>
<dbReference type="EMBL" id="FNXT01001338">
    <property type="protein sequence ID" value="SZX78757.1"/>
    <property type="molecule type" value="Genomic_DNA"/>
</dbReference>
<organism evidence="2 3">
    <name type="scientific">Tetradesmus obliquus</name>
    <name type="common">Green alga</name>
    <name type="synonym">Acutodesmus obliquus</name>
    <dbReference type="NCBI Taxonomy" id="3088"/>
    <lineage>
        <taxon>Eukaryota</taxon>
        <taxon>Viridiplantae</taxon>
        <taxon>Chlorophyta</taxon>
        <taxon>core chlorophytes</taxon>
        <taxon>Chlorophyceae</taxon>
        <taxon>CS clade</taxon>
        <taxon>Sphaeropleales</taxon>
        <taxon>Scenedesmaceae</taxon>
        <taxon>Tetradesmus</taxon>
    </lineage>
</organism>
<dbReference type="Pfam" id="PF03795">
    <property type="entry name" value="YCII"/>
    <property type="match status" value="1"/>
</dbReference>
<accession>A0A383WMR6</accession>
<dbReference type="Proteomes" id="UP000256970">
    <property type="component" value="Unassembled WGS sequence"/>
</dbReference>
<sequence length="104" mass="11031">MASAAGAAAAGPKYYILNYKYVPDIVERRGPYREAHLAGANKKLEAGQLVMAGAAGDPVEGAVFIFKNITKDDIEAFVKADPYVQNGLVPNYSIKPYAVVVGSP</sequence>
<dbReference type="PANTHER" id="PTHR33606">
    <property type="entry name" value="PROTEIN YCII"/>
    <property type="match status" value="1"/>
</dbReference>
<evidence type="ECO:0000313" key="3">
    <source>
        <dbReference type="Proteomes" id="UP000256970"/>
    </source>
</evidence>
<dbReference type="AlphaFoldDB" id="A0A383WMR6"/>
<dbReference type="PANTHER" id="PTHR33606:SF3">
    <property type="entry name" value="PROTEIN YCII"/>
    <property type="match status" value="1"/>
</dbReference>
<dbReference type="SUPFAM" id="SSF54909">
    <property type="entry name" value="Dimeric alpha+beta barrel"/>
    <property type="match status" value="1"/>
</dbReference>
<evidence type="ECO:0000259" key="1">
    <source>
        <dbReference type="Pfam" id="PF03795"/>
    </source>
</evidence>
<evidence type="ECO:0000313" key="2">
    <source>
        <dbReference type="EMBL" id="SZX78757.1"/>
    </source>
</evidence>
<proteinExistence type="predicted"/>
<dbReference type="InterPro" id="IPR005545">
    <property type="entry name" value="YCII"/>
</dbReference>
<keyword evidence="3" id="KW-1185">Reference proteome</keyword>
<gene>
    <name evidence="2" type="ORF">BQ4739_LOCUS19065</name>
</gene>
<feature type="domain" description="YCII-related" evidence="1">
    <location>
        <begin position="15"/>
        <end position="96"/>
    </location>
</feature>
<dbReference type="Gene3D" id="3.30.70.1060">
    <property type="entry name" value="Dimeric alpha+beta barrel"/>
    <property type="match status" value="1"/>
</dbReference>
<dbReference type="InterPro" id="IPR011008">
    <property type="entry name" value="Dimeric_a/b-barrel"/>
</dbReference>
<dbReference type="InterPro" id="IPR051807">
    <property type="entry name" value="Sec-metab_biosynth-assoc"/>
</dbReference>